<comment type="caution">
    <text evidence="1">The sequence shown here is derived from an EMBL/GenBank/DDBJ whole genome shotgun (WGS) entry which is preliminary data.</text>
</comment>
<dbReference type="Proteomes" id="UP000800039">
    <property type="component" value="Unassembled WGS sequence"/>
</dbReference>
<protein>
    <submittedName>
        <fullName evidence="1">Uncharacterized protein</fullName>
    </submittedName>
</protein>
<sequence>MEATLSLLEKVQSRGSRSPKWLSPARTWRSIQTTKRPCGRTVYAPVTTRSEGFWHRCTSLALTCRYPLRSGWLYWAPVNLHAGRKRLQHPGRPEMGHFVLDSLLFPERRQAVEVQQGLKESTAI</sequence>
<accession>A0A9P4GFN4</accession>
<dbReference type="RefSeq" id="XP_040787756.1">
    <property type="nucleotide sequence ID" value="XM_040926516.1"/>
</dbReference>
<dbReference type="EMBL" id="ML976616">
    <property type="protein sequence ID" value="KAF1845193.1"/>
    <property type="molecule type" value="Genomic_DNA"/>
</dbReference>
<gene>
    <name evidence="1" type="ORF">K460DRAFT_104814</name>
</gene>
<name>A0A9P4GFN4_9PLEO</name>
<organism evidence="1 2">
    <name type="scientific">Cucurbitaria berberidis CBS 394.84</name>
    <dbReference type="NCBI Taxonomy" id="1168544"/>
    <lineage>
        <taxon>Eukaryota</taxon>
        <taxon>Fungi</taxon>
        <taxon>Dikarya</taxon>
        <taxon>Ascomycota</taxon>
        <taxon>Pezizomycotina</taxon>
        <taxon>Dothideomycetes</taxon>
        <taxon>Pleosporomycetidae</taxon>
        <taxon>Pleosporales</taxon>
        <taxon>Pleosporineae</taxon>
        <taxon>Cucurbitariaceae</taxon>
        <taxon>Cucurbitaria</taxon>
    </lineage>
</organism>
<evidence type="ECO:0000313" key="1">
    <source>
        <dbReference type="EMBL" id="KAF1845193.1"/>
    </source>
</evidence>
<evidence type="ECO:0000313" key="2">
    <source>
        <dbReference type="Proteomes" id="UP000800039"/>
    </source>
</evidence>
<proteinExistence type="predicted"/>
<dbReference type="GeneID" id="63843767"/>
<keyword evidence="2" id="KW-1185">Reference proteome</keyword>
<dbReference type="AlphaFoldDB" id="A0A9P4GFN4"/>
<reference evidence="1" key="1">
    <citation type="submission" date="2020-01" db="EMBL/GenBank/DDBJ databases">
        <authorList>
            <consortium name="DOE Joint Genome Institute"/>
            <person name="Haridas S."/>
            <person name="Albert R."/>
            <person name="Binder M."/>
            <person name="Bloem J."/>
            <person name="Labutti K."/>
            <person name="Salamov A."/>
            <person name="Andreopoulos B."/>
            <person name="Baker S.E."/>
            <person name="Barry K."/>
            <person name="Bills G."/>
            <person name="Bluhm B.H."/>
            <person name="Cannon C."/>
            <person name="Castanera R."/>
            <person name="Culley D.E."/>
            <person name="Daum C."/>
            <person name="Ezra D."/>
            <person name="Gonzalez J.B."/>
            <person name="Henrissat B."/>
            <person name="Kuo A."/>
            <person name="Liang C."/>
            <person name="Lipzen A."/>
            <person name="Lutzoni F."/>
            <person name="Magnuson J."/>
            <person name="Mondo S."/>
            <person name="Nolan M."/>
            <person name="Ohm R."/>
            <person name="Pangilinan J."/>
            <person name="Park H.-J."/>
            <person name="Ramirez L."/>
            <person name="Alfaro M."/>
            <person name="Sun H."/>
            <person name="Tritt A."/>
            <person name="Yoshinaga Y."/>
            <person name="Zwiers L.-H."/>
            <person name="Turgeon B.G."/>
            <person name="Goodwin S.B."/>
            <person name="Spatafora J.W."/>
            <person name="Crous P.W."/>
            <person name="Grigoriev I.V."/>
        </authorList>
    </citation>
    <scope>NUCLEOTIDE SEQUENCE</scope>
    <source>
        <strain evidence="1">CBS 394.84</strain>
    </source>
</reference>